<proteinExistence type="predicted"/>
<evidence type="ECO:0000256" key="1">
    <source>
        <dbReference type="SAM" id="MobiDB-lite"/>
    </source>
</evidence>
<protein>
    <submittedName>
        <fullName evidence="2">Uncharacterized protein</fullName>
    </submittedName>
</protein>
<dbReference type="EMBL" id="JAEAOA010002167">
    <property type="protein sequence ID" value="KAK3596381.1"/>
    <property type="molecule type" value="Genomic_DNA"/>
</dbReference>
<reference evidence="2" key="2">
    <citation type="journal article" date="2021" name="Genome Biol. Evol.">
        <title>Developing a high-quality reference genome for a parasitic bivalve with doubly uniparental inheritance (Bivalvia: Unionida).</title>
        <authorList>
            <person name="Smith C.H."/>
        </authorList>
    </citation>
    <scope>NUCLEOTIDE SEQUENCE</scope>
    <source>
        <strain evidence="2">CHS0354</strain>
        <tissue evidence="2">Mantle</tissue>
    </source>
</reference>
<gene>
    <name evidence="2" type="ORF">CHS0354_036931</name>
</gene>
<dbReference type="Proteomes" id="UP001195483">
    <property type="component" value="Unassembled WGS sequence"/>
</dbReference>
<dbReference type="AlphaFoldDB" id="A0AAE0SRA8"/>
<organism evidence="2 3">
    <name type="scientific">Potamilus streckersoni</name>
    <dbReference type="NCBI Taxonomy" id="2493646"/>
    <lineage>
        <taxon>Eukaryota</taxon>
        <taxon>Metazoa</taxon>
        <taxon>Spiralia</taxon>
        <taxon>Lophotrochozoa</taxon>
        <taxon>Mollusca</taxon>
        <taxon>Bivalvia</taxon>
        <taxon>Autobranchia</taxon>
        <taxon>Heteroconchia</taxon>
        <taxon>Palaeoheterodonta</taxon>
        <taxon>Unionida</taxon>
        <taxon>Unionoidea</taxon>
        <taxon>Unionidae</taxon>
        <taxon>Ambleminae</taxon>
        <taxon>Lampsilini</taxon>
        <taxon>Potamilus</taxon>
    </lineage>
</organism>
<evidence type="ECO:0000313" key="2">
    <source>
        <dbReference type="EMBL" id="KAK3596381.1"/>
    </source>
</evidence>
<keyword evidence="3" id="KW-1185">Reference proteome</keyword>
<evidence type="ECO:0000313" key="3">
    <source>
        <dbReference type="Proteomes" id="UP001195483"/>
    </source>
</evidence>
<name>A0AAE0SRA8_9BIVA</name>
<feature type="compositionally biased region" description="Basic and acidic residues" evidence="1">
    <location>
        <begin position="1"/>
        <end position="14"/>
    </location>
</feature>
<sequence length="92" mass="10108">MSDLEKDMEDRSADEGQETPVYVEGATPECKAGVIEWGRRGSSAKTSASIRVEKEAEKVCCTWAATIKQKRRKTVASYVLAARSDPTTNPSR</sequence>
<reference evidence="2" key="1">
    <citation type="journal article" date="2021" name="Genome Biol. Evol.">
        <title>A High-Quality Reference Genome for a Parasitic Bivalve with Doubly Uniparental Inheritance (Bivalvia: Unionida).</title>
        <authorList>
            <person name="Smith C.H."/>
        </authorList>
    </citation>
    <scope>NUCLEOTIDE SEQUENCE</scope>
    <source>
        <strain evidence="2">CHS0354</strain>
    </source>
</reference>
<comment type="caution">
    <text evidence="2">The sequence shown here is derived from an EMBL/GenBank/DDBJ whole genome shotgun (WGS) entry which is preliminary data.</text>
</comment>
<reference evidence="2" key="3">
    <citation type="submission" date="2023-05" db="EMBL/GenBank/DDBJ databases">
        <authorList>
            <person name="Smith C.H."/>
        </authorList>
    </citation>
    <scope>NUCLEOTIDE SEQUENCE</scope>
    <source>
        <strain evidence="2">CHS0354</strain>
        <tissue evidence="2">Mantle</tissue>
    </source>
</reference>
<accession>A0AAE0SRA8</accession>
<feature type="region of interest" description="Disordered" evidence="1">
    <location>
        <begin position="1"/>
        <end position="26"/>
    </location>
</feature>